<reference evidence="2" key="1">
    <citation type="journal article" date="2012" name="Mol. Plant Microbe Interact.">
        <title>A highly conserved effector in Fusarium oxysporum is required for full virulence on Arabidopsis.</title>
        <authorList>
            <person name="Thatcher L.F."/>
            <person name="Gardiner D.M."/>
            <person name="Kazan K."/>
            <person name="Manners J."/>
        </authorList>
    </citation>
    <scope>NUCLEOTIDE SEQUENCE [LARGE SCALE GENOMIC DNA]</scope>
    <source>
        <strain evidence="2">Fo5176</strain>
    </source>
</reference>
<evidence type="ECO:0008006" key="3">
    <source>
        <dbReference type="Google" id="ProtNLM"/>
    </source>
</evidence>
<feature type="region of interest" description="Disordered" evidence="1">
    <location>
        <begin position="172"/>
        <end position="208"/>
    </location>
</feature>
<dbReference type="PANTHER" id="PTHR34883">
    <property type="entry name" value="SERINE-RICH PROTEIN, PUTATIVE-RELATED-RELATED"/>
    <property type="match status" value="1"/>
</dbReference>
<protein>
    <recommendedName>
        <fullName evidence="3">Phytocyanin domain-containing protein</fullName>
    </recommendedName>
</protein>
<evidence type="ECO:0000313" key="2">
    <source>
        <dbReference type="EMBL" id="EGU73767.1"/>
    </source>
</evidence>
<evidence type="ECO:0000256" key="1">
    <source>
        <dbReference type="SAM" id="MobiDB-lite"/>
    </source>
</evidence>
<feature type="compositionally biased region" description="Low complexity" evidence="1">
    <location>
        <begin position="179"/>
        <end position="201"/>
    </location>
</feature>
<dbReference type="AlphaFoldDB" id="F9GAP0"/>
<organism evidence="2">
    <name type="scientific">Fusarium oxysporum (strain Fo5176)</name>
    <name type="common">Fusarium vascular wilt</name>
    <dbReference type="NCBI Taxonomy" id="660025"/>
    <lineage>
        <taxon>Eukaryota</taxon>
        <taxon>Fungi</taxon>
        <taxon>Dikarya</taxon>
        <taxon>Ascomycota</taxon>
        <taxon>Pezizomycotina</taxon>
        <taxon>Sordariomycetes</taxon>
        <taxon>Hypocreomycetidae</taxon>
        <taxon>Hypocreales</taxon>
        <taxon>Nectriaceae</taxon>
        <taxon>Fusarium</taxon>
        <taxon>Fusarium oxysporum species complex</taxon>
    </lineage>
</organism>
<name>F9GAP0_FUSOF</name>
<dbReference type="SUPFAM" id="SSF49503">
    <property type="entry name" value="Cupredoxins"/>
    <property type="match status" value="1"/>
</dbReference>
<dbReference type="Gene3D" id="2.60.40.420">
    <property type="entry name" value="Cupredoxins - blue copper proteins"/>
    <property type="match status" value="1"/>
</dbReference>
<dbReference type="EMBL" id="AFQF01004199">
    <property type="protein sequence ID" value="EGU73767.1"/>
    <property type="molecule type" value="Genomic_DNA"/>
</dbReference>
<sequence>MNVHDKRMSQRDALSSTLEKATRDKVLGQELQNTLLTLEQLVDSHVKAGHKFTPNDIEADVGDILEHRFYPNAHWVIRRDVGYPCIPYEYVDTDGTGFSSGPPPVKAITNDAPRFHVRVYNSEPIFYYCGAPGYCVKYHMMGEVNPSKNETLDDWLKKTNGVDYQLTSGEHFPKEQGFKTSTASATPKSTTSTTPDSTGDSFYHHNDRNSHGGGAVAGIAIGGAQMLVSRARKIKCAPGRLCIRRCQKRIDE</sequence>
<proteinExistence type="predicted"/>
<dbReference type="PANTHER" id="PTHR34883:SF8">
    <property type="entry name" value="EXTRACELLULAR SERINE-RICH PROTEIN (AFU_ORTHOLOGUE AFUA_6G00670)"/>
    <property type="match status" value="1"/>
</dbReference>
<dbReference type="InterPro" id="IPR052953">
    <property type="entry name" value="Ser-rich/MCO-related"/>
</dbReference>
<gene>
    <name evidence="2" type="ORF">FOXB_15722</name>
</gene>
<accession>F9GAP0</accession>
<dbReference type="InterPro" id="IPR008972">
    <property type="entry name" value="Cupredoxin"/>
</dbReference>
<comment type="caution">
    <text evidence="2">The sequence shown here is derived from an EMBL/GenBank/DDBJ whole genome shotgun (WGS) entry which is preliminary data.</text>
</comment>